<dbReference type="InterPro" id="IPR008996">
    <property type="entry name" value="IL1/FGF"/>
</dbReference>
<evidence type="ECO:0000313" key="1">
    <source>
        <dbReference type="EnsemblMetazoa" id="GPAI033491-PA"/>
    </source>
</evidence>
<dbReference type="Proteomes" id="UP000092445">
    <property type="component" value="Unassembled WGS sequence"/>
</dbReference>
<organism evidence="1 2">
    <name type="scientific">Glossina pallidipes</name>
    <name type="common">Tsetse fly</name>
    <dbReference type="NCBI Taxonomy" id="7398"/>
    <lineage>
        <taxon>Eukaryota</taxon>
        <taxon>Metazoa</taxon>
        <taxon>Ecdysozoa</taxon>
        <taxon>Arthropoda</taxon>
        <taxon>Hexapoda</taxon>
        <taxon>Insecta</taxon>
        <taxon>Pterygota</taxon>
        <taxon>Neoptera</taxon>
        <taxon>Endopterygota</taxon>
        <taxon>Diptera</taxon>
        <taxon>Brachycera</taxon>
        <taxon>Muscomorpha</taxon>
        <taxon>Hippoboscoidea</taxon>
        <taxon>Glossinidae</taxon>
        <taxon>Glossina</taxon>
    </lineage>
</organism>
<dbReference type="EnsemblMetazoa" id="GPAI033491-RA">
    <property type="protein sequence ID" value="GPAI033491-PA"/>
    <property type="gene ID" value="GPAI033491"/>
</dbReference>
<accession>A0A1B0A3N5</accession>
<reference evidence="1" key="2">
    <citation type="submission" date="2020-05" db="UniProtKB">
        <authorList>
            <consortium name="EnsemblMetazoa"/>
        </authorList>
    </citation>
    <scope>IDENTIFICATION</scope>
    <source>
        <strain evidence="1">IAEA</strain>
    </source>
</reference>
<dbReference type="VEuPathDB" id="VectorBase:GPAI033491"/>
<name>A0A1B0A3N5_GLOPL</name>
<protein>
    <submittedName>
        <fullName evidence="1">Uncharacterized protein</fullName>
    </submittedName>
</protein>
<dbReference type="AlphaFoldDB" id="A0A1B0A3N5"/>
<dbReference type="Gene3D" id="2.80.10.50">
    <property type="match status" value="1"/>
</dbReference>
<proteinExistence type="predicted"/>
<reference evidence="2" key="1">
    <citation type="submission" date="2014-03" db="EMBL/GenBank/DDBJ databases">
        <authorList>
            <person name="Aksoy S."/>
            <person name="Warren W."/>
            <person name="Wilson R.K."/>
        </authorList>
    </citation>
    <scope>NUCLEOTIDE SEQUENCE [LARGE SCALE GENOMIC DNA]</scope>
    <source>
        <strain evidence="2">IAEA</strain>
    </source>
</reference>
<dbReference type="SUPFAM" id="SSF50353">
    <property type="entry name" value="Cytokine"/>
    <property type="match status" value="1"/>
</dbReference>
<sequence length="88" mass="10268">MELEYFLCNSTFLIYTENITIVGLPDFVNNDFKIALYAKEAQRYLCFNEHWKLVGMSRYIDCNCVTIRTQKQLTSNGNKRSSNAETLI</sequence>
<evidence type="ECO:0000313" key="2">
    <source>
        <dbReference type="Proteomes" id="UP000092445"/>
    </source>
</evidence>
<keyword evidence="2" id="KW-1185">Reference proteome</keyword>